<dbReference type="Proteomes" id="UP000298138">
    <property type="component" value="Unassembled WGS sequence"/>
</dbReference>
<keyword evidence="5" id="KW-0503">Monooxygenase</keyword>
<dbReference type="PANTHER" id="PTHR42877:SF7">
    <property type="entry name" value="FLAVIN-BINDING MONOOXYGENASE-RELATED"/>
    <property type="match status" value="1"/>
</dbReference>
<dbReference type="PANTHER" id="PTHR42877">
    <property type="entry name" value="L-ORNITHINE N(5)-MONOOXYGENASE-RELATED"/>
    <property type="match status" value="1"/>
</dbReference>
<evidence type="ECO:0000256" key="4">
    <source>
        <dbReference type="ARBA" id="ARBA00023002"/>
    </source>
</evidence>
<dbReference type="InterPro" id="IPR020946">
    <property type="entry name" value="Flavin_mOase-like"/>
</dbReference>
<dbReference type="EMBL" id="ML220112">
    <property type="protein sequence ID" value="TGZ85441.1"/>
    <property type="molecule type" value="Genomic_DNA"/>
</dbReference>
<keyword evidence="3" id="KW-0274">FAD</keyword>
<dbReference type="AlphaFoldDB" id="A0A4S2N7Y0"/>
<dbReference type="InterPro" id="IPR051209">
    <property type="entry name" value="FAD-bind_Monooxygenase_sf"/>
</dbReference>
<evidence type="ECO:0000256" key="1">
    <source>
        <dbReference type="ARBA" id="ARBA00010139"/>
    </source>
</evidence>
<protein>
    <submittedName>
        <fullName evidence="5">Monooxygenase</fullName>
    </submittedName>
</protein>
<dbReference type="InterPro" id="IPR000960">
    <property type="entry name" value="Flavin_mOase"/>
</dbReference>
<dbReference type="GO" id="GO:0004499">
    <property type="term" value="F:N,N-dimethylaniline monooxygenase activity"/>
    <property type="evidence" value="ECO:0007669"/>
    <property type="project" value="InterPro"/>
</dbReference>
<keyword evidence="6" id="KW-1185">Reference proteome</keyword>
<name>A0A4S2N7Y0_9PEZI</name>
<dbReference type="STRING" id="341454.A0A4S2N7Y0"/>
<evidence type="ECO:0000313" key="5">
    <source>
        <dbReference type="EMBL" id="TGZ85441.1"/>
    </source>
</evidence>
<dbReference type="PRINTS" id="PR00370">
    <property type="entry name" value="FMOXYGENASE"/>
</dbReference>
<organism evidence="5 6">
    <name type="scientific">Ascodesmis nigricans</name>
    <dbReference type="NCBI Taxonomy" id="341454"/>
    <lineage>
        <taxon>Eukaryota</taxon>
        <taxon>Fungi</taxon>
        <taxon>Dikarya</taxon>
        <taxon>Ascomycota</taxon>
        <taxon>Pezizomycotina</taxon>
        <taxon>Pezizomycetes</taxon>
        <taxon>Pezizales</taxon>
        <taxon>Ascodesmidaceae</taxon>
        <taxon>Ascodesmis</taxon>
    </lineage>
</organism>
<reference evidence="5 6" key="1">
    <citation type="submission" date="2019-04" db="EMBL/GenBank/DDBJ databases">
        <title>Comparative genomics and transcriptomics to analyze fruiting body development in filamentous ascomycetes.</title>
        <authorList>
            <consortium name="DOE Joint Genome Institute"/>
            <person name="Lutkenhaus R."/>
            <person name="Traeger S."/>
            <person name="Breuer J."/>
            <person name="Kuo A."/>
            <person name="Lipzen A."/>
            <person name="Pangilinan J."/>
            <person name="Dilworth D."/>
            <person name="Sandor L."/>
            <person name="Poggeler S."/>
            <person name="Barry K."/>
            <person name="Grigoriev I.V."/>
            <person name="Nowrousian M."/>
        </authorList>
    </citation>
    <scope>NUCLEOTIDE SEQUENCE [LARGE SCALE GENOMIC DNA]</scope>
    <source>
        <strain evidence="5 6">CBS 389.68</strain>
    </source>
</reference>
<evidence type="ECO:0000313" key="6">
    <source>
        <dbReference type="Proteomes" id="UP000298138"/>
    </source>
</evidence>
<keyword evidence="4" id="KW-0560">Oxidoreductase</keyword>
<dbReference type="OrthoDB" id="74360at2759"/>
<accession>A0A4S2N7Y0</accession>
<dbReference type="GO" id="GO:0050661">
    <property type="term" value="F:NADP binding"/>
    <property type="evidence" value="ECO:0007669"/>
    <property type="project" value="InterPro"/>
</dbReference>
<proteinExistence type="inferred from homology"/>
<comment type="similarity">
    <text evidence="1">Belongs to the FAD-binding monooxygenase family.</text>
</comment>
<keyword evidence="2" id="KW-0285">Flavoprotein</keyword>
<dbReference type="SUPFAM" id="SSF51905">
    <property type="entry name" value="FAD/NAD(P)-binding domain"/>
    <property type="match status" value="3"/>
</dbReference>
<evidence type="ECO:0000256" key="2">
    <source>
        <dbReference type="ARBA" id="ARBA00022630"/>
    </source>
</evidence>
<dbReference type="InParanoid" id="A0A4S2N7Y0"/>
<dbReference type="Pfam" id="PF00743">
    <property type="entry name" value="FMO-like"/>
    <property type="match status" value="1"/>
</dbReference>
<dbReference type="Gene3D" id="3.50.50.60">
    <property type="entry name" value="FAD/NAD(P)-binding domain"/>
    <property type="match status" value="2"/>
</dbReference>
<gene>
    <name evidence="5" type="ORF">EX30DRAFT_23681</name>
</gene>
<dbReference type="GO" id="GO:0050660">
    <property type="term" value="F:flavin adenine dinucleotide binding"/>
    <property type="evidence" value="ECO:0007669"/>
    <property type="project" value="InterPro"/>
</dbReference>
<evidence type="ECO:0000256" key="3">
    <source>
        <dbReference type="ARBA" id="ARBA00022827"/>
    </source>
</evidence>
<dbReference type="InterPro" id="IPR036188">
    <property type="entry name" value="FAD/NAD-bd_sf"/>
</dbReference>
<sequence>MTDIPSSTSSTQTNRYHRFVVIVGAGASGIVQAGELLRSKTLPHEEFVLLDRYPEFGGCWWKNTYPGCACDTPTHVYQVSWWKNPNWSRSFAPQKEILEYYKGLAEHLELRKNTHFNTEVTSAEWFEEEMLWHVHTRDVTTGEKALWTCNMFITATGPFHTPKYLDVPGISDFQGQQWHAMEWPSQIDLTNKRVAVIGTGPSAVQIVSEISKEQGIELDVYQRSPGHCLPKEDGPFKEITKWTFRNVPGVMDAYALLQYLMLTIVVYRACKLNSWISKIVNGIAEGLVKKLVKDPEKQKKLVSLDSFGCKRPLLSDDFYRALDRSNVNLITSSVTSITKTGINSKNPSTDETEFREVDIIIWATGYHMTPCPIPTTGRNGADLLQQYGPKVYCLYGLAISAFPNYGNFIGPHQVSFWTPILLLIELCARYHTQVIKKLLELNAGSYKRAVVPRREREVEWVESLREAQNKLPLGVDSCKSYYKTEDGVVIMWPWATGALVKLLDKVNWRDYTVLETRVGEGVSEK</sequence>